<evidence type="ECO:0000313" key="5">
    <source>
        <dbReference type="EMBL" id="MDT0407678.1"/>
    </source>
</evidence>
<dbReference type="EMBL" id="JAVRET010000002">
    <property type="protein sequence ID" value="MDT0407678.1"/>
    <property type="molecule type" value="Genomic_DNA"/>
</dbReference>
<keyword evidence="2 4" id="KW-0472">Membrane</keyword>
<evidence type="ECO:0000313" key="6">
    <source>
        <dbReference type="Proteomes" id="UP001183610"/>
    </source>
</evidence>
<dbReference type="RefSeq" id="WP_202525080.1">
    <property type="nucleotide sequence ID" value="NZ_JAVRET010000002.1"/>
</dbReference>
<evidence type="ECO:0000256" key="2">
    <source>
        <dbReference type="ARBA" id="ARBA00023136"/>
    </source>
</evidence>
<evidence type="ECO:0000256" key="1">
    <source>
        <dbReference type="ARBA" id="ARBA00004370"/>
    </source>
</evidence>
<proteinExistence type="predicted"/>
<gene>
    <name evidence="5" type="ORF">RM698_01240</name>
</gene>
<keyword evidence="4" id="KW-1133">Transmembrane helix</keyword>
<protein>
    <recommendedName>
        <fullName evidence="7">Mce-associated membrane protein</fullName>
    </recommendedName>
</protein>
<comment type="caution">
    <text evidence="5">The sequence shown here is derived from an EMBL/GenBank/DDBJ whole genome shotgun (WGS) entry which is preliminary data.</text>
</comment>
<comment type="subcellular location">
    <subcellularLocation>
        <location evidence="1">Membrane</location>
    </subcellularLocation>
</comment>
<dbReference type="PANTHER" id="PTHR37042">
    <property type="entry name" value="OUTER MEMBRANE PROTEIN RV1973"/>
    <property type="match status" value="1"/>
</dbReference>
<keyword evidence="6" id="KW-1185">Reference proteome</keyword>
<organism evidence="5 6">
    <name type="scientific">Streptomyces evansiae</name>
    <dbReference type="NCBI Taxonomy" id="3075535"/>
    <lineage>
        <taxon>Bacteria</taxon>
        <taxon>Bacillati</taxon>
        <taxon>Actinomycetota</taxon>
        <taxon>Actinomycetes</taxon>
        <taxon>Kitasatosporales</taxon>
        <taxon>Streptomycetaceae</taxon>
        <taxon>Streptomyces</taxon>
    </lineage>
</organism>
<evidence type="ECO:0008006" key="7">
    <source>
        <dbReference type="Google" id="ProtNLM"/>
    </source>
</evidence>
<evidence type="ECO:0000256" key="3">
    <source>
        <dbReference type="SAM" id="MobiDB-lite"/>
    </source>
</evidence>
<feature type="compositionally biased region" description="Low complexity" evidence="3">
    <location>
        <begin position="15"/>
        <end position="53"/>
    </location>
</feature>
<sequence>MKRGTPVWARERGAEAAGAGEEPEAGAAGAGEESGAEAGAAGAGEESGAEAGAAGAGQEAGTGVEADAEEGTPVAEADSPATPEDGAEDARPVRTRWARRRRLAVALGSVLLLLAGCVLLQQAHSLRHTSGAANHALTDAEASDRVSGDVGSALARIFSYTPDGMAGTERSARAALAGKAARQYEALLGRVREDVRTQRVTLSTQSVRVGVVSLRGDTAHLLVFLDQTARRGDEKATTSAAQLSVTARLDDGVWRVVDLTAR</sequence>
<reference evidence="6" key="1">
    <citation type="submission" date="2023-07" db="EMBL/GenBank/DDBJ databases">
        <title>30 novel species of actinomycetes from the DSMZ collection.</title>
        <authorList>
            <person name="Nouioui I."/>
        </authorList>
    </citation>
    <scope>NUCLEOTIDE SEQUENCE [LARGE SCALE GENOMIC DNA]</scope>
    <source>
        <strain evidence="6">DSM 41979</strain>
    </source>
</reference>
<feature type="transmembrane region" description="Helical" evidence="4">
    <location>
        <begin position="103"/>
        <end position="121"/>
    </location>
</feature>
<keyword evidence="4" id="KW-0812">Transmembrane</keyword>
<feature type="region of interest" description="Disordered" evidence="3">
    <location>
        <begin position="1"/>
        <end position="93"/>
    </location>
</feature>
<accession>A0ABU2QTD8</accession>
<dbReference type="Proteomes" id="UP001183610">
    <property type="component" value="Unassembled WGS sequence"/>
</dbReference>
<dbReference type="PANTHER" id="PTHR37042:SF4">
    <property type="entry name" value="OUTER MEMBRANE PROTEIN RV1973"/>
    <property type="match status" value="1"/>
</dbReference>
<name>A0ABU2QTD8_9ACTN</name>
<evidence type="ECO:0000256" key="4">
    <source>
        <dbReference type="SAM" id="Phobius"/>
    </source>
</evidence>